<name>A0A1Q2ZXQ5_ZYGRO</name>
<dbReference type="PROSITE" id="PS51462">
    <property type="entry name" value="NUDIX"/>
    <property type="match status" value="1"/>
</dbReference>
<evidence type="ECO:0000256" key="4">
    <source>
        <dbReference type="ARBA" id="ARBA00012381"/>
    </source>
</evidence>
<dbReference type="GO" id="GO:0035529">
    <property type="term" value="F:NADH pyrophosphatase activity"/>
    <property type="evidence" value="ECO:0007669"/>
    <property type="project" value="TreeGrafter"/>
</dbReference>
<dbReference type="CDD" id="cd03429">
    <property type="entry name" value="NUDIX_NADH_pyrophosphatase_Nudt13"/>
    <property type="match status" value="1"/>
</dbReference>
<dbReference type="GO" id="GO:0019677">
    <property type="term" value="P:NAD+ catabolic process"/>
    <property type="evidence" value="ECO:0007669"/>
    <property type="project" value="TreeGrafter"/>
</dbReference>
<evidence type="ECO:0000256" key="2">
    <source>
        <dbReference type="ARBA" id="ARBA00001947"/>
    </source>
</evidence>
<proteinExistence type="inferred from homology"/>
<dbReference type="InterPro" id="IPR049734">
    <property type="entry name" value="NudC-like_C"/>
</dbReference>
<dbReference type="EMBL" id="BDGX01000009">
    <property type="protein sequence ID" value="GAV48262.1"/>
    <property type="molecule type" value="Genomic_DNA"/>
</dbReference>
<accession>A0A1Q2ZXQ5</accession>
<keyword evidence="5" id="KW-0479">Metal-binding</keyword>
<dbReference type="GO" id="GO:0005829">
    <property type="term" value="C:cytosol"/>
    <property type="evidence" value="ECO:0007669"/>
    <property type="project" value="TreeGrafter"/>
</dbReference>
<dbReference type="Gene3D" id="3.90.79.10">
    <property type="entry name" value="Nucleoside Triphosphate Pyrophosphohydrolase"/>
    <property type="match status" value="1"/>
</dbReference>
<dbReference type="Pfam" id="PF00293">
    <property type="entry name" value="NUDIX"/>
    <property type="match status" value="1"/>
</dbReference>
<evidence type="ECO:0000256" key="7">
    <source>
        <dbReference type="ARBA" id="ARBA00022842"/>
    </source>
</evidence>
<dbReference type="EC" id="3.6.1.22" evidence="4"/>
<dbReference type="GO" id="GO:0006742">
    <property type="term" value="P:NADP+ catabolic process"/>
    <property type="evidence" value="ECO:0007669"/>
    <property type="project" value="TreeGrafter"/>
</dbReference>
<sequence length="379" mass="42415">MSTLRGASTFFGCETLNRVSFLREDVEFVKNTLTHGSTTFVPFIRGEALSSNGSLYSIKLDESQSVMKPVVNKLLPILNTSASRLRNSGVNLTFLGLKQGEDSREGVFVYRSQYKGTPYYGIDFHVDSDTLVKPSDIAPLTKMPLLDRETIFEMDNEDASIYSHAKMYLDWLSKYHFCPGCGSPIYPVDAGTKLQCSNANREVGCQVRDARVTNVYFPRTDPVVITAIASRDFSKICLARSKRKHGDTVMYSTIAGFMEPAETVENASRREIWEETGIRCEDVAMITTQPWPYPVNLMIGCLGLVDANGVNEVISLTHDEELLDAQWFSTEDVSKSLEAYDGNGMVRFKDSIRLPGSTAVAFHLIKHVCDKYKRRQASL</sequence>
<evidence type="ECO:0000256" key="1">
    <source>
        <dbReference type="ARBA" id="ARBA00001946"/>
    </source>
</evidence>
<dbReference type="InterPro" id="IPR050241">
    <property type="entry name" value="NAD-cap_RNA_hydrolase_NudC"/>
</dbReference>
<evidence type="ECO:0000256" key="5">
    <source>
        <dbReference type="ARBA" id="ARBA00022723"/>
    </source>
</evidence>
<dbReference type="OrthoDB" id="10249612at2759"/>
<dbReference type="InterPro" id="IPR015797">
    <property type="entry name" value="NUDIX_hydrolase-like_dom_sf"/>
</dbReference>
<evidence type="ECO:0000256" key="3">
    <source>
        <dbReference type="ARBA" id="ARBA00009595"/>
    </source>
</evidence>
<evidence type="ECO:0000256" key="8">
    <source>
        <dbReference type="ARBA" id="ARBA00023027"/>
    </source>
</evidence>
<gene>
    <name evidence="11" type="ORF">ZYGR_0I05590</name>
</gene>
<dbReference type="eggNOG" id="KOG3084">
    <property type="taxonomic scope" value="Eukaryota"/>
</dbReference>
<dbReference type="InterPro" id="IPR000086">
    <property type="entry name" value="NUDIX_hydrolase_dom"/>
</dbReference>
<dbReference type="GO" id="GO:0046872">
    <property type="term" value="F:metal ion binding"/>
    <property type="evidence" value="ECO:0007669"/>
    <property type="project" value="UniProtKB-KW"/>
</dbReference>
<dbReference type="SUPFAM" id="SSF55811">
    <property type="entry name" value="Nudix"/>
    <property type="match status" value="1"/>
</dbReference>
<dbReference type="Proteomes" id="UP000187013">
    <property type="component" value="Unassembled WGS sequence"/>
</dbReference>
<evidence type="ECO:0000256" key="6">
    <source>
        <dbReference type="ARBA" id="ARBA00022801"/>
    </source>
</evidence>
<organism evidence="11 12">
    <name type="scientific">Zygosaccharomyces rouxii</name>
    <dbReference type="NCBI Taxonomy" id="4956"/>
    <lineage>
        <taxon>Eukaryota</taxon>
        <taxon>Fungi</taxon>
        <taxon>Dikarya</taxon>
        <taxon>Ascomycota</taxon>
        <taxon>Saccharomycotina</taxon>
        <taxon>Saccharomycetes</taxon>
        <taxon>Saccharomycetales</taxon>
        <taxon>Saccharomycetaceae</taxon>
        <taxon>Zygosaccharomyces</taxon>
    </lineage>
</organism>
<keyword evidence="7" id="KW-0460">Magnesium</keyword>
<evidence type="ECO:0000313" key="12">
    <source>
        <dbReference type="Proteomes" id="UP000187013"/>
    </source>
</evidence>
<evidence type="ECO:0000259" key="10">
    <source>
        <dbReference type="PROSITE" id="PS51462"/>
    </source>
</evidence>
<dbReference type="AlphaFoldDB" id="A0A1Q2ZXQ5"/>
<comment type="cofactor">
    <cofactor evidence="1">
        <name>Mg(2+)</name>
        <dbReference type="ChEBI" id="CHEBI:18420"/>
    </cofactor>
</comment>
<comment type="similarity">
    <text evidence="3">Belongs to the Nudix hydrolase family. NudC subfamily.</text>
</comment>
<comment type="caution">
    <text evidence="11">The sequence shown here is derived from an EMBL/GenBank/DDBJ whole genome shotgun (WGS) entry which is preliminary data.</text>
</comment>
<keyword evidence="8" id="KW-0520">NAD</keyword>
<evidence type="ECO:0000256" key="9">
    <source>
        <dbReference type="ARBA" id="ARBA00023679"/>
    </source>
</evidence>
<comment type="catalytic activity">
    <reaction evidence="9">
        <text>a 5'-end NAD(+)-phospho-ribonucleoside in mRNA + H2O = a 5'-end phospho-adenosine-phospho-ribonucleoside in mRNA + beta-nicotinamide D-ribonucleotide + 2 H(+)</text>
        <dbReference type="Rhea" id="RHEA:60876"/>
        <dbReference type="Rhea" id="RHEA-COMP:15698"/>
        <dbReference type="Rhea" id="RHEA-COMP:15719"/>
        <dbReference type="ChEBI" id="CHEBI:14649"/>
        <dbReference type="ChEBI" id="CHEBI:15377"/>
        <dbReference type="ChEBI" id="CHEBI:15378"/>
        <dbReference type="ChEBI" id="CHEBI:144029"/>
        <dbReference type="ChEBI" id="CHEBI:144051"/>
    </reaction>
    <physiologicalReaction direction="left-to-right" evidence="9">
        <dbReference type="Rhea" id="RHEA:60877"/>
    </physiologicalReaction>
</comment>
<keyword evidence="6" id="KW-0378">Hydrolase</keyword>
<protein>
    <recommendedName>
        <fullName evidence="4">NAD(+) diphosphatase</fullName>
        <ecNumber evidence="4">3.6.1.22</ecNumber>
    </recommendedName>
</protein>
<dbReference type="PANTHER" id="PTHR42904">
    <property type="entry name" value="NUDIX HYDROLASE, NUDC SUBFAMILY"/>
    <property type="match status" value="1"/>
</dbReference>
<feature type="domain" description="Nudix hydrolase" evidence="10">
    <location>
        <begin position="218"/>
        <end position="350"/>
    </location>
</feature>
<dbReference type="PANTHER" id="PTHR42904:SF6">
    <property type="entry name" value="NAD-CAPPED RNA HYDROLASE NUDT12"/>
    <property type="match status" value="1"/>
</dbReference>
<reference evidence="11 12" key="1">
    <citation type="submission" date="2016-08" db="EMBL/GenBank/DDBJ databases">
        <title>Draft genome sequence of allopolyploid Zygosaccharomyces rouxii.</title>
        <authorList>
            <person name="Watanabe J."/>
            <person name="Uehara K."/>
            <person name="Mogi Y."/>
            <person name="Tsukioka Y."/>
        </authorList>
    </citation>
    <scope>NUCLEOTIDE SEQUENCE [LARGE SCALE GENOMIC DNA]</scope>
    <source>
        <strain evidence="11 12">NBRC 110957</strain>
    </source>
</reference>
<dbReference type="Pfam" id="PF09297">
    <property type="entry name" value="Zn_ribbon_NUD"/>
    <property type="match status" value="1"/>
</dbReference>
<dbReference type="GO" id="GO:0005777">
    <property type="term" value="C:peroxisome"/>
    <property type="evidence" value="ECO:0007669"/>
    <property type="project" value="TreeGrafter"/>
</dbReference>
<dbReference type="InterPro" id="IPR015376">
    <property type="entry name" value="Znr_NADH_PPase"/>
</dbReference>
<evidence type="ECO:0000313" key="11">
    <source>
        <dbReference type="EMBL" id="GAV48262.1"/>
    </source>
</evidence>
<comment type="cofactor">
    <cofactor evidence="2">
        <name>Zn(2+)</name>
        <dbReference type="ChEBI" id="CHEBI:29105"/>
    </cofactor>
</comment>
<dbReference type="Gene3D" id="3.90.79.20">
    <property type="match status" value="1"/>
</dbReference>